<organism evidence="2 3">
    <name type="scientific">Methanomethylovorans hollandica (strain DSM 15978 / NBRC 107637 / DMS1)</name>
    <dbReference type="NCBI Taxonomy" id="867904"/>
    <lineage>
        <taxon>Archaea</taxon>
        <taxon>Methanobacteriati</taxon>
        <taxon>Methanobacteriota</taxon>
        <taxon>Stenosarchaea group</taxon>
        <taxon>Methanomicrobia</taxon>
        <taxon>Methanosarcinales</taxon>
        <taxon>Methanosarcinaceae</taxon>
        <taxon>Methanomethylovorans</taxon>
    </lineage>
</organism>
<protein>
    <recommendedName>
        <fullName evidence="1">DUF4935 domain-containing protein</fullName>
    </recommendedName>
</protein>
<sequence length="425" mass="49891">MSVYSKEESTGESIECFYLFMDTNLFYSETVTYDIFELKLMTDLLAIRDNFNKIFEGYRTIKILIPKLVLDEIYSIKTNIIRYEFNNFIKKIKKINEKTLIASLNHIYNNIYSNLESSGNSFISRNKIEIIPYCDNTYFPTIIEKSITKSLPFKPYFDQRKNRDVGDNGFKDTVIWYSIMDYVKKKCTENTNHIFFLTDNEKDFKSDSTLLEFRQNTGIDIEIIKFKNENPNVNDSEFSPFLNVVLDKSHIPIPVKLEHVDVSYLIINNKVDITSIIVEPLHINIKSAVNFEQKTDSWEENKPLLNEKIENTLSNFRFDVSDLKFKYQIPEIVHVDFDLVQEIRDLVITSISLIYNDGFRKMIFCSIIVDHNEEEYYGSREFEEANDPFVNKALDLVSAYLEDNGYGSAPRELINLEYFDASEIF</sequence>
<dbReference type="Pfam" id="PF16289">
    <property type="entry name" value="PIN_12"/>
    <property type="match status" value="1"/>
</dbReference>
<name>L0KZQ3_METHD</name>
<dbReference type="InterPro" id="IPR032557">
    <property type="entry name" value="DUF4935"/>
</dbReference>
<reference evidence="3" key="1">
    <citation type="submission" date="2012-02" db="EMBL/GenBank/DDBJ databases">
        <title>Complete sequence of chromosome of Methanomethylovorans hollandica DSM 15978.</title>
        <authorList>
            <person name="Lucas S."/>
            <person name="Copeland A."/>
            <person name="Lapidus A."/>
            <person name="Glavina del Rio T."/>
            <person name="Dalin E."/>
            <person name="Tice H."/>
            <person name="Bruce D."/>
            <person name="Goodwin L."/>
            <person name="Pitluck S."/>
            <person name="Peters L."/>
            <person name="Mikhailova N."/>
            <person name="Held B."/>
            <person name="Kyrpides N."/>
            <person name="Mavromatis K."/>
            <person name="Ivanova N."/>
            <person name="Brettin T."/>
            <person name="Detter J.C."/>
            <person name="Han C."/>
            <person name="Larimer F."/>
            <person name="Land M."/>
            <person name="Hauser L."/>
            <person name="Markowitz V."/>
            <person name="Cheng J.-F."/>
            <person name="Hugenholtz P."/>
            <person name="Woyke T."/>
            <person name="Wu D."/>
            <person name="Spring S."/>
            <person name="Schroeder M."/>
            <person name="Brambilla E."/>
            <person name="Klenk H.-P."/>
            <person name="Eisen J.A."/>
        </authorList>
    </citation>
    <scope>NUCLEOTIDE SEQUENCE [LARGE SCALE GENOMIC DNA]</scope>
    <source>
        <strain evidence="3">DSM 15978 / NBRC 107637 / DMS1</strain>
    </source>
</reference>
<dbReference type="KEGG" id="mhz:Metho_1994"/>
<dbReference type="RefSeq" id="WP_015325330.1">
    <property type="nucleotide sequence ID" value="NC_019977.1"/>
</dbReference>
<accession>L0KZQ3</accession>
<dbReference type="AlphaFoldDB" id="L0KZQ3"/>
<dbReference type="HOGENOM" id="CLU_644986_0_0_2"/>
<evidence type="ECO:0000313" key="2">
    <source>
        <dbReference type="EMBL" id="AGB50165.1"/>
    </source>
</evidence>
<feature type="domain" description="DUF4935" evidence="1">
    <location>
        <begin position="19"/>
        <end position="204"/>
    </location>
</feature>
<keyword evidence="3" id="KW-1185">Reference proteome</keyword>
<gene>
    <name evidence="2" type="ordered locus">Metho_1994</name>
</gene>
<evidence type="ECO:0000313" key="3">
    <source>
        <dbReference type="Proteomes" id="UP000010866"/>
    </source>
</evidence>
<dbReference type="Proteomes" id="UP000010866">
    <property type="component" value="Chromosome"/>
</dbReference>
<dbReference type="GeneID" id="14406507"/>
<proteinExistence type="predicted"/>
<dbReference type="EMBL" id="CP003362">
    <property type="protein sequence ID" value="AGB50165.1"/>
    <property type="molecule type" value="Genomic_DNA"/>
</dbReference>
<evidence type="ECO:0000259" key="1">
    <source>
        <dbReference type="Pfam" id="PF16289"/>
    </source>
</evidence>